<evidence type="ECO:0000313" key="1">
    <source>
        <dbReference type="EMBL" id="CDW47111.1"/>
    </source>
</evidence>
<protein>
    <submittedName>
        <fullName evidence="1">Uncharacterized protein</fullName>
    </submittedName>
</protein>
<dbReference type="AlphaFoldDB" id="A0A0K2VB03"/>
<reference evidence="1" key="1">
    <citation type="submission" date="2014-05" db="EMBL/GenBank/DDBJ databases">
        <authorList>
            <person name="Chronopoulou M."/>
        </authorList>
    </citation>
    <scope>NUCLEOTIDE SEQUENCE</scope>
    <source>
        <tissue evidence="1">Whole organism</tissue>
    </source>
</reference>
<sequence length="234" mass="27211">VITHVLNVFSWTKIKEPGEDSEPFPLAGGFKTTWKKESSIFNVATSPGVLHRVTVQGTFEERDHFVKLVLMFLEGQGHEDINPDNYSWEYIRGKEAIGDVKKTILGFYGLSLPSSPTHVQIHSGKEKDSWIKPRERRRLKKREDFVIGKCFYRRNGEEFPVAVEYRVYLPDIESCEDILLQIEGADVCLMTIRGQQERLKDIQVPSIIYHKKFDSSHRIFSFQIHDECLRRDPK</sequence>
<name>A0A0K2VB03_LEPSM</name>
<organism evidence="1">
    <name type="scientific">Lepeophtheirus salmonis</name>
    <name type="common">Salmon louse</name>
    <name type="synonym">Caligus salmonis</name>
    <dbReference type="NCBI Taxonomy" id="72036"/>
    <lineage>
        <taxon>Eukaryota</taxon>
        <taxon>Metazoa</taxon>
        <taxon>Ecdysozoa</taxon>
        <taxon>Arthropoda</taxon>
        <taxon>Crustacea</taxon>
        <taxon>Multicrustacea</taxon>
        <taxon>Hexanauplia</taxon>
        <taxon>Copepoda</taxon>
        <taxon>Siphonostomatoida</taxon>
        <taxon>Caligidae</taxon>
        <taxon>Lepeophtheirus</taxon>
    </lineage>
</organism>
<dbReference type="EMBL" id="HACA01029750">
    <property type="protein sequence ID" value="CDW47111.1"/>
    <property type="molecule type" value="Transcribed_RNA"/>
</dbReference>
<dbReference type="OrthoDB" id="545063at2759"/>
<proteinExistence type="predicted"/>
<feature type="non-terminal residue" evidence="1">
    <location>
        <position position="1"/>
    </location>
</feature>
<accession>A0A0K2VB03</accession>